<evidence type="ECO:0000256" key="4">
    <source>
        <dbReference type="ARBA" id="ARBA00022833"/>
    </source>
</evidence>
<reference evidence="9" key="2">
    <citation type="journal article" date="2014" name="ISME J.">
        <title>Microbial stratification in low pH oxic and suboxic macroscopic growths along an acid mine drainage.</title>
        <authorList>
            <person name="Mendez-Garcia C."/>
            <person name="Mesa V."/>
            <person name="Sprenger R.R."/>
            <person name="Richter M."/>
            <person name="Diez M.S."/>
            <person name="Solano J."/>
            <person name="Bargiela R."/>
            <person name="Golyshina O.V."/>
            <person name="Manteca A."/>
            <person name="Ramos J.L."/>
            <person name="Gallego J.R."/>
            <person name="Llorente I."/>
            <person name="Martins Dos Santos V.A."/>
            <person name="Jensen O.N."/>
            <person name="Pelaez A.I."/>
            <person name="Sanchez J."/>
            <person name="Ferrer M."/>
        </authorList>
    </citation>
    <scope>NUCLEOTIDE SEQUENCE</scope>
</reference>
<dbReference type="GO" id="GO:0031072">
    <property type="term" value="F:heat shock protein binding"/>
    <property type="evidence" value="ECO:0007669"/>
    <property type="project" value="InterPro"/>
</dbReference>
<dbReference type="Pfam" id="PF00684">
    <property type="entry name" value="DnaJ_CXXCXGXG"/>
    <property type="match status" value="1"/>
</dbReference>
<dbReference type="FunFam" id="2.10.230.10:FF:000002">
    <property type="entry name" value="Molecular chaperone DnaJ"/>
    <property type="match status" value="1"/>
</dbReference>
<comment type="caution">
    <text evidence="9">The sequence shown here is derived from an EMBL/GenBank/DDBJ whole genome shotgun (WGS) entry which is preliminary data.</text>
</comment>
<sequence length="184" mass="18790">GEREKKYDEVKDQRSDGDMAGDFGQGFKVDDLGDLFGGLFNRGRSRGTGPQRGADQEAEVHLSFEDAVAGVTTSVMVVGEAACAACAGTGAAPGTTPVTCARCQGKGTVSDNQGFFSFSQPCPACRGRGTRIESPCSACGGSGVDTKTRNVRVRIPAGVESGQKIRVKGRGGPGKAGGPSGDLL</sequence>
<dbReference type="EMBL" id="AUZX01000540">
    <property type="protein sequence ID" value="EQD80611.1"/>
    <property type="molecule type" value="Genomic_DNA"/>
</dbReference>
<dbReference type="GO" id="GO:0042026">
    <property type="term" value="P:protein refolding"/>
    <property type="evidence" value="ECO:0007669"/>
    <property type="project" value="TreeGrafter"/>
</dbReference>
<dbReference type="Gene3D" id="2.60.260.20">
    <property type="entry name" value="Urease metallochaperone UreE, N-terminal domain"/>
    <property type="match status" value="1"/>
</dbReference>
<feature type="region of interest" description="Disordered" evidence="7">
    <location>
        <begin position="158"/>
        <end position="184"/>
    </location>
</feature>
<evidence type="ECO:0000256" key="2">
    <source>
        <dbReference type="ARBA" id="ARBA00022737"/>
    </source>
</evidence>
<accession>T1C567</accession>
<dbReference type="PANTHER" id="PTHR43096">
    <property type="entry name" value="DNAJ HOMOLOG 1, MITOCHONDRIAL-RELATED"/>
    <property type="match status" value="1"/>
</dbReference>
<keyword evidence="2" id="KW-0677">Repeat</keyword>
<keyword evidence="3" id="KW-0863">Zinc-finger</keyword>
<keyword evidence="5" id="KW-0346">Stress response</keyword>
<evidence type="ECO:0000256" key="7">
    <source>
        <dbReference type="SAM" id="MobiDB-lite"/>
    </source>
</evidence>
<feature type="domain" description="CR-type" evidence="8">
    <location>
        <begin position="70"/>
        <end position="148"/>
    </location>
</feature>
<name>T1C567_9ZZZZ</name>
<dbReference type="Pfam" id="PF01556">
    <property type="entry name" value="DnaJ_C"/>
    <property type="match status" value="1"/>
</dbReference>
<dbReference type="GO" id="GO:0051082">
    <property type="term" value="F:unfolded protein binding"/>
    <property type="evidence" value="ECO:0007669"/>
    <property type="project" value="InterPro"/>
</dbReference>
<proteinExistence type="predicted"/>
<gene>
    <name evidence="9" type="ORF">B1A_00708</name>
</gene>
<feature type="compositionally biased region" description="Gly residues" evidence="7">
    <location>
        <begin position="170"/>
        <end position="184"/>
    </location>
</feature>
<keyword evidence="6" id="KW-0143">Chaperone</keyword>
<dbReference type="PANTHER" id="PTHR43096:SF54">
    <property type="entry name" value="CHAPERONE PROTEIN DNAJ 1"/>
    <property type="match status" value="1"/>
</dbReference>
<dbReference type="CDD" id="cd10719">
    <property type="entry name" value="DnaJ_zf"/>
    <property type="match status" value="1"/>
</dbReference>
<dbReference type="GO" id="GO:0005737">
    <property type="term" value="C:cytoplasm"/>
    <property type="evidence" value="ECO:0007669"/>
    <property type="project" value="TreeGrafter"/>
</dbReference>
<dbReference type="PROSITE" id="PS51188">
    <property type="entry name" value="ZF_CR"/>
    <property type="match status" value="1"/>
</dbReference>
<dbReference type="InterPro" id="IPR002939">
    <property type="entry name" value="DnaJ_C"/>
</dbReference>
<dbReference type="GO" id="GO:0008270">
    <property type="term" value="F:zinc ion binding"/>
    <property type="evidence" value="ECO:0007669"/>
    <property type="project" value="UniProtKB-KW"/>
</dbReference>
<dbReference type="InterPro" id="IPR036410">
    <property type="entry name" value="HSP_DnaJ_Cys-rich_dom_sf"/>
</dbReference>
<evidence type="ECO:0000313" key="9">
    <source>
        <dbReference type="EMBL" id="EQD80611.1"/>
    </source>
</evidence>
<reference evidence="9" key="1">
    <citation type="submission" date="2013-08" db="EMBL/GenBank/DDBJ databases">
        <authorList>
            <person name="Mendez C."/>
            <person name="Richter M."/>
            <person name="Ferrer M."/>
            <person name="Sanchez J."/>
        </authorList>
    </citation>
    <scope>NUCLEOTIDE SEQUENCE</scope>
</reference>
<evidence type="ECO:0000256" key="1">
    <source>
        <dbReference type="ARBA" id="ARBA00022723"/>
    </source>
</evidence>
<feature type="region of interest" description="Disordered" evidence="7">
    <location>
        <begin position="1"/>
        <end position="23"/>
    </location>
</feature>
<dbReference type="SUPFAM" id="SSF57938">
    <property type="entry name" value="DnaJ/Hsp40 cysteine-rich domain"/>
    <property type="match status" value="1"/>
</dbReference>
<dbReference type="AlphaFoldDB" id="T1C567"/>
<evidence type="ECO:0000256" key="6">
    <source>
        <dbReference type="ARBA" id="ARBA00023186"/>
    </source>
</evidence>
<evidence type="ECO:0000256" key="3">
    <source>
        <dbReference type="ARBA" id="ARBA00022771"/>
    </source>
</evidence>
<keyword evidence="4" id="KW-0862">Zinc</keyword>
<dbReference type="SUPFAM" id="SSF49493">
    <property type="entry name" value="HSP40/DnaJ peptide-binding domain"/>
    <property type="match status" value="1"/>
</dbReference>
<protein>
    <submittedName>
        <fullName evidence="9">Chaperone protein DnaJ</fullName>
    </submittedName>
</protein>
<dbReference type="InterPro" id="IPR001305">
    <property type="entry name" value="HSP_DnaJ_Cys-rich_dom"/>
</dbReference>
<dbReference type="Gene3D" id="2.10.230.10">
    <property type="entry name" value="Heat shock protein DnaJ, cysteine-rich domain"/>
    <property type="match status" value="1"/>
</dbReference>
<evidence type="ECO:0000259" key="8">
    <source>
        <dbReference type="PROSITE" id="PS51188"/>
    </source>
</evidence>
<feature type="compositionally biased region" description="Basic and acidic residues" evidence="7">
    <location>
        <begin position="1"/>
        <end position="17"/>
    </location>
</feature>
<keyword evidence="1" id="KW-0479">Metal-binding</keyword>
<organism evidence="9">
    <name type="scientific">mine drainage metagenome</name>
    <dbReference type="NCBI Taxonomy" id="410659"/>
    <lineage>
        <taxon>unclassified sequences</taxon>
        <taxon>metagenomes</taxon>
        <taxon>ecological metagenomes</taxon>
    </lineage>
</organism>
<feature type="non-terminal residue" evidence="9">
    <location>
        <position position="184"/>
    </location>
</feature>
<evidence type="ECO:0000256" key="5">
    <source>
        <dbReference type="ARBA" id="ARBA00023016"/>
    </source>
</evidence>
<dbReference type="InterPro" id="IPR008971">
    <property type="entry name" value="HSP40/DnaJ_pept-bd"/>
</dbReference>
<feature type="non-terminal residue" evidence="9">
    <location>
        <position position="1"/>
    </location>
</feature>